<evidence type="ECO:0000313" key="3">
    <source>
        <dbReference type="EMBL" id="AEH39459.1"/>
    </source>
</evidence>
<feature type="region of interest" description="Disordered" evidence="2">
    <location>
        <begin position="168"/>
        <end position="199"/>
    </location>
</feature>
<dbReference type="KEGG" id="hxa:Halxa_0219"/>
<dbReference type="EMBL" id="CP002842">
    <property type="protein sequence ID" value="AEH39459.1"/>
    <property type="molecule type" value="Genomic_DNA"/>
</dbReference>
<keyword evidence="3" id="KW-0614">Plasmid</keyword>
<keyword evidence="1" id="KW-0175">Coiled coil</keyword>
<name>F8DEM2_HALXS</name>
<evidence type="ECO:0000256" key="2">
    <source>
        <dbReference type="SAM" id="MobiDB-lite"/>
    </source>
</evidence>
<dbReference type="Proteomes" id="UP000006794">
    <property type="component" value="Plasmid pHALXA03"/>
</dbReference>
<organism evidence="3 4">
    <name type="scientific">Halopiger xanaduensis (strain DSM 18323 / JCM 14033 / SH-6)</name>
    <dbReference type="NCBI Taxonomy" id="797210"/>
    <lineage>
        <taxon>Archaea</taxon>
        <taxon>Methanobacteriati</taxon>
        <taxon>Methanobacteriota</taxon>
        <taxon>Stenosarchaea group</taxon>
        <taxon>Halobacteria</taxon>
        <taxon>Halobacteriales</taxon>
        <taxon>Natrialbaceae</taxon>
        <taxon>Halopiger</taxon>
    </lineage>
</organism>
<dbReference type="RefSeq" id="WP_013875997.1">
    <property type="nucleotide sequence ID" value="NC_015659.1"/>
</dbReference>
<sequence length="199" mass="22286">MSDENEIDELTELRRRVNSIDDYAKNYLVNQIEARDDRIDDLENRVDRLENLVLEVQENIDGIAGLAKDENATPEKRASDIRTALIRRAQARDMQGAKMWWRDAWNTLLDLGHEDLSDKNRAKPLIYNAMEKAAEGEGFAMTTTKTECADGVKREVKAIRVDLEELPASAAGNGFTTAEGPATSRETIDSEGNTTNLSD</sequence>
<feature type="coiled-coil region" evidence="1">
    <location>
        <begin position="32"/>
        <end position="59"/>
    </location>
</feature>
<proteinExistence type="predicted"/>
<geneLocation type="plasmid" evidence="3 4">
    <name>pHALXA03</name>
</geneLocation>
<feature type="compositionally biased region" description="Polar residues" evidence="2">
    <location>
        <begin position="190"/>
        <end position="199"/>
    </location>
</feature>
<gene>
    <name evidence="3" type="ordered locus">Halxa_0219</name>
</gene>
<dbReference type="GeneID" id="10795573"/>
<evidence type="ECO:0000256" key="1">
    <source>
        <dbReference type="SAM" id="Coils"/>
    </source>
</evidence>
<keyword evidence="4" id="KW-1185">Reference proteome</keyword>
<protein>
    <submittedName>
        <fullName evidence="3">Uncharacterized protein</fullName>
    </submittedName>
</protein>
<reference evidence="4" key="1">
    <citation type="journal article" date="2012" name="Stand. Genomic Sci.">
        <title>Complete genome sequence of Halopiger xanaduensis type strain (SH-6(T)).</title>
        <authorList>
            <person name="Anderson I."/>
            <person name="Tindall B.J."/>
            <person name="Rohde M."/>
            <person name="Lucas S."/>
            <person name="Han J."/>
            <person name="Lapidus A."/>
            <person name="Cheng J.F."/>
            <person name="Goodwin L."/>
            <person name="Pitluck S."/>
            <person name="Peters L."/>
            <person name="Pati A."/>
            <person name="Mikhailova N."/>
            <person name="Pagani I."/>
            <person name="Teshima H."/>
            <person name="Han C."/>
            <person name="Tapia R."/>
            <person name="Land M."/>
            <person name="Woyke T."/>
            <person name="Klenk H.P."/>
            <person name="Kyrpides N."/>
            <person name="Ivanova N."/>
        </authorList>
    </citation>
    <scope>NUCLEOTIDE SEQUENCE [LARGE SCALE GENOMIC DNA]</scope>
    <source>
        <strain evidence="4">DSM 18323 / JCM 14033 / SH-6</strain>
        <plasmid evidence="4">Plasmid pHALXA03</plasmid>
    </source>
</reference>
<evidence type="ECO:0000313" key="4">
    <source>
        <dbReference type="Proteomes" id="UP000006794"/>
    </source>
</evidence>
<dbReference type="AlphaFoldDB" id="F8DEM2"/>
<dbReference type="HOGENOM" id="CLU_1369514_0_0_2"/>
<accession>F8DEM2</accession>